<dbReference type="EMBL" id="RWJN01000358">
    <property type="protein sequence ID" value="TCD62595.1"/>
    <property type="molecule type" value="Genomic_DNA"/>
</dbReference>
<feature type="compositionally biased region" description="Gly residues" evidence="1">
    <location>
        <begin position="66"/>
        <end position="81"/>
    </location>
</feature>
<organism evidence="3 4">
    <name type="scientific">Steccherinum ochraceum</name>
    <dbReference type="NCBI Taxonomy" id="92696"/>
    <lineage>
        <taxon>Eukaryota</taxon>
        <taxon>Fungi</taxon>
        <taxon>Dikarya</taxon>
        <taxon>Basidiomycota</taxon>
        <taxon>Agaricomycotina</taxon>
        <taxon>Agaricomycetes</taxon>
        <taxon>Polyporales</taxon>
        <taxon>Steccherinaceae</taxon>
        <taxon>Steccherinum</taxon>
    </lineage>
</organism>
<dbReference type="STRING" id="92696.A0A4R0RB57"/>
<dbReference type="Proteomes" id="UP000292702">
    <property type="component" value="Unassembled WGS sequence"/>
</dbReference>
<feature type="region of interest" description="Disordered" evidence="1">
    <location>
        <begin position="1"/>
        <end position="87"/>
    </location>
</feature>
<comment type="caution">
    <text evidence="3">The sequence shown here is derived from an EMBL/GenBank/DDBJ whole genome shotgun (WGS) entry which is preliminary data.</text>
</comment>
<dbReference type="AlphaFoldDB" id="A0A4R0RB57"/>
<evidence type="ECO:0000313" key="3">
    <source>
        <dbReference type="EMBL" id="TCD62595.1"/>
    </source>
</evidence>
<name>A0A4R0RB57_9APHY</name>
<feature type="region of interest" description="Disordered" evidence="1">
    <location>
        <begin position="154"/>
        <end position="178"/>
    </location>
</feature>
<evidence type="ECO:0000313" key="4">
    <source>
        <dbReference type="Proteomes" id="UP000292702"/>
    </source>
</evidence>
<keyword evidence="2" id="KW-1133">Transmembrane helix</keyword>
<gene>
    <name evidence="3" type="ORF">EIP91_006641</name>
</gene>
<feature type="compositionally biased region" description="Low complexity" evidence="1">
    <location>
        <begin position="17"/>
        <end position="51"/>
    </location>
</feature>
<feature type="transmembrane region" description="Helical" evidence="2">
    <location>
        <begin position="97"/>
        <end position="119"/>
    </location>
</feature>
<feature type="compositionally biased region" description="Polar residues" evidence="1">
    <location>
        <begin position="52"/>
        <end position="65"/>
    </location>
</feature>
<reference evidence="3 4" key="1">
    <citation type="submission" date="2018-11" db="EMBL/GenBank/DDBJ databases">
        <title>Genome assembly of Steccherinum ochraceum LE-BIN_3174, the white-rot fungus of the Steccherinaceae family (The Residual Polyporoid clade, Polyporales, Basidiomycota).</title>
        <authorList>
            <person name="Fedorova T.V."/>
            <person name="Glazunova O.A."/>
            <person name="Landesman E.O."/>
            <person name="Moiseenko K.V."/>
            <person name="Psurtseva N.V."/>
            <person name="Savinova O.S."/>
            <person name="Shakhova N.V."/>
            <person name="Tyazhelova T.V."/>
            <person name="Vasina D.V."/>
        </authorList>
    </citation>
    <scope>NUCLEOTIDE SEQUENCE [LARGE SCALE GENOMIC DNA]</scope>
    <source>
        <strain evidence="3 4">LE-BIN_3174</strain>
    </source>
</reference>
<keyword evidence="2" id="KW-0812">Transmembrane</keyword>
<accession>A0A4R0RB57</accession>
<feature type="region of interest" description="Disordered" evidence="1">
    <location>
        <begin position="314"/>
        <end position="372"/>
    </location>
</feature>
<proteinExistence type="predicted"/>
<keyword evidence="4" id="KW-1185">Reference proteome</keyword>
<feature type="compositionally biased region" description="Polar residues" evidence="1">
    <location>
        <begin position="349"/>
        <end position="365"/>
    </location>
</feature>
<keyword evidence="2" id="KW-0472">Membrane</keyword>
<dbReference type="OrthoDB" id="2756859at2759"/>
<feature type="compositionally biased region" description="Polar residues" evidence="1">
    <location>
        <begin position="168"/>
        <end position="178"/>
    </location>
</feature>
<sequence length="372" mass="38236">MRRSMRARADPGDDSDPCGSDTCPSTTRTPRPQPSQTSALASSGSTSSALSNTPAAQPSDSASHTGGQGKGGGGGGGGGNNGSNTATQGKTGFNKSAIGGIVIGILALALIFGGLIFWWRRRRQQQRNTVDQDLNSTADMRLLPGNAVTSLAGSPPANVIGDDAHSRQGLSSHSTPTTMANVPISPAQHNRSASDATLPNPHDAAIFASPPTLDRALPPTPLHDYAAFSTPSYPSTTNSNPHDTGSGFMGMGRSSITSGAPSAWRASEFSTNMYADLPSTRVSSMVSATSSSGGPIEERALLGEMALYQKRLEAHHRKESEDAVAAAVMSDVGSDPPPSYSPTEEHASESQQALVAVTDSSSSPAVGQRHSV</sequence>
<evidence type="ECO:0000256" key="2">
    <source>
        <dbReference type="SAM" id="Phobius"/>
    </source>
</evidence>
<protein>
    <submittedName>
        <fullName evidence="3">Uncharacterized protein</fullName>
    </submittedName>
</protein>
<evidence type="ECO:0000256" key="1">
    <source>
        <dbReference type="SAM" id="MobiDB-lite"/>
    </source>
</evidence>